<evidence type="ECO:0000259" key="2">
    <source>
        <dbReference type="Pfam" id="PF02036"/>
    </source>
</evidence>
<reference evidence="4" key="3">
    <citation type="submission" date="2022-11" db="EMBL/GenBank/DDBJ databases">
        <title>Chitin-degrading and fungicidal potential of chitinolytic bacterial strains from marine environment of the Pacific Ocean regions.</title>
        <authorList>
            <person name="Pentekhina I."/>
            <person name="Nedashkovskaya O."/>
            <person name="Seitkalieva A."/>
            <person name="Podvolotskaya A."/>
            <person name="Tekutyeva L."/>
            <person name="Balabanova L."/>
        </authorList>
    </citation>
    <scope>NUCLEOTIDE SEQUENCE</scope>
    <source>
        <strain evidence="4">KMM 6838</strain>
    </source>
</reference>
<protein>
    <recommendedName>
        <fullName evidence="1">Ubiquinone biosynthesis accessory factor UbiJ</fullName>
    </recommendedName>
</protein>
<reference evidence="3" key="1">
    <citation type="submission" date="2016-03" db="EMBL/GenBank/DDBJ databases">
        <authorList>
            <person name="Ploux O."/>
        </authorList>
    </citation>
    <scope>NUCLEOTIDE SEQUENCE [LARGE SCALE GENOMIC DNA]</scope>
    <source>
        <strain evidence="3">DAU221</strain>
    </source>
</reference>
<dbReference type="Pfam" id="PF02036">
    <property type="entry name" value="SCP2"/>
    <property type="match status" value="1"/>
</dbReference>
<dbReference type="UniPathway" id="UPA00232"/>
<reference evidence="5" key="2">
    <citation type="submission" date="2016-03" db="EMBL/GenBank/DDBJ databases">
        <authorList>
            <person name="Lee Y.-S."/>
            <person name="Choi Y.-L."/>
        </authorList>
    </citation>
    <scope>NUCLEOTIDE SEQUENCE [LARGE SCALE GENOMIC DNA]</scope>
    <source>
        <strain evidence="5">DAU221</strain>
    </source>
</reference>
<dbReference type="PANTHER" id="PTHR38693:SF1">
    <property type="entry name" value="UBIQUINONE BIOSYNTHESIS ACCESSORY FACTOR UBIJ"/>
    <property type="match status" value="1"/>
</dbReference>
<dbReference type="AlphaFoldDB" id="A0A143HQ53"/>
<evidence type="ECO:0000313" key="4">
    <source>
        <dbReference type="EMBL" id="MCX2803125.1"/>
    </source>
</evidence>
<dbReference type="KEGG" id="mthd:A3224_15575"/>
<dbReference type="InterPro" id="IPR003033">
    <property type="entry name" value="SCP2_sterol-bd_dom"/>
</dbReference>
<sequence length="209" mass="22682">MTDPTFRTGFDAALETAINTALQYDPATRARLQKLDGKVLELDLTSPKMTFCLGVEGERVCLYRHWEGQISTRLSGSAVALVRLLRDSSATPAGVGVGVNGSSALLAELQSIMRDLDIDWEAPLAQLVGDVPAHAVGEALRTLSSWLRDGFSRAPAAAAEAVSEEWRLTPPQAQFEAFAEDLRALSLATERLEARVNLLKEKFSQRGAE</sequence>
<dbReference type="HAMAP" id="MF_02215">
    <property type="entry name" value="UbiJ"/>
    <property type="match status" value="1"/>
</dbReference>
<evidence type="ECO:0000313" key="3">
    <source>
        <dbReference type="EMBL" id="AMX03818.1"/>
    </source>
</evidence>
<evidence type="ECO:0000256" key="1">
    <source>
        <dbReference type="HAMAP-Rule" id="MF_02215"/>
    </source>
</evidence>
<dbReference type="EMBL" id="JAPHQB010000032">
    <property type="protein sequence ID" value="MCX2803125.1"/>
    <property type="molecule type" value="Genomic_DNA"/>
</dbReference>
<accession>A0A143HQ53</accession>
<dbReference type="InterPro" id="IPR038989">
    <property type="entry name" value="UbiJ"/>
</dbReference>
<dbReference type="OrthoDB" id="5801225at2"/>
<comment type="similarity">
    <text evidence="1">Belongs to the UbiJ family.</text>
</comment>
<name>A0A143HQ53_MICTH</name>
<feature type="domain" description="SCP2" evidence="2">
    <location>
        <begin position="18"/>
        <end position="89"/>
    </location>
</feature>
<dbReference type="PANTHER" id="PTHR38693">
    <property type="entry name" value="UBIQUINONE BIOSYNTHESIS PROTEIN UBIJ"/>
    <property type="match status" value="1"/>
</dbReference>
<keyword evidence="1" id="KW-0963">Cytoplasm</keyword>
<dbReference type="EMBL" id="CP014864">
    <property type="protein sequence ID" value="AMX03818.1"/>
    <property type="molecule type" value="Genomic_DNA"/>
</dbReference>
<proteinExistence type="inferred from homology"/>
<comment type="function">
    <text evidence="1">Required for ubiquinone (coenzyme Q) biosynthesis. Binds hydrophobic ubiquinone biosynthetic intermediates via its SCP2 domain and is essential for the stability of the Ubi complex. May constitute a docking platform where Ubi enzymes assemble and access their SCP2-bound polyprenyl substrates.</text>
</comment>
<dbReference type="GO" id="GO:0006744">
    <property type="term" value="P:ubiquinone biosynthetic process"/>
    <property type="evidence" value="ECO:0007669"/>
    <property type="project" value="UniProtKB-UniRule"/>
</dbReference>
<gene>
    <name evidence="1" type="primary">ubiJ</name>
    <name evidence="3" type="ORF">A3224_15575</name>
    <name evidence="4" type="ORF">OQJ68_15125</name>
</gene>
<keyword evidence="1" id="KW-0831">Ubiquinone biosynthesis</keyword>
<evidence type="ECO:0000313" key="5">
    <source>
        <dbReference type="Proteomes" id="UP000076077"/>
    </source>
</evidence>
<keyword evidence="5" id="KW-1185">Reference proteome</keyword>
<dbReference type="GeneID" id="76609449"/>
<dbReference type="Proteomes" id="UP000076077">
    <property type="component" value="Chromosome"/>
</dbReference>
<dbReference type="Proteomes" id="UP001209730">
    <property type="component" value="Unassembled WGS sequence"/>
</dbReference>
<dbReference type="RefSeq" id="WP_067156748.1">
    <property type="nucleotide sequence ID" value="NZ_CP014864.1"/>
</dbReference>
<dbReference type="STRING" id="252514.A3224_15575"/>
<dbReference type="GO" id="GO:0005737">
    <property type="term" value="C:cytoplasm"/>
    <property type="evidence" value="ECO:0007669"/>
    <property type="project" value="UniProtKB-SubCell"/>
</dbReference>
<organism evidence="3 5">
    <name type="scientific">Microbulbifer thermotolerans</name>
    <dbReference type="NCBI Taxonomy" id="252514"/>
    <lineage>
        <taxon>Bacteria</taxon>
        <taxon>Pseudomonadati</taxon>
        <taxon>Pseudomonadota</taxon>
        <taxon>Gammaproteobacteria</taxon>
        <taxon>Cellvibrionales</taxon>
        <taxon>Microbulbiferaceae</taxon>
        <taxon>Microbulbifer</taxon>
    </lineage>
</organism>
<comment type="pathway">
    <text evidence="1">Cofactor biosynthesis; ubiquinone biosynthesis.</text>
</comment>
<comment type="subcellular location">
    <subcellularLocation>
        <location evidence="1">Cytoplasm</location>
    </subcellularLocation>
</comment>